<name>A0ABU5IM18_9BURK</name>
<dbReference type="PROSITE" id="PS50931">
    <property type="entry name" value="HTH_LYSR"/>
    <property type="match status" value="1"/>
</dbReference>
<dbReference type="SUPFAM" id="SSF46785">
    <property type="entry name" value="Winged helix' DNA-binding domain"/>
    <property type="match status" value="1"/>
</dbReference>
<keyword evidence="4" id="KW-0804">Transcription</keyword>
<dbReference type="PRINTS" id="PR00039">
    <property type="entry name" value="HTHLYSR"/>
</dbReference>
<evidence type="ECO:0000313" key="8">
    <source>
        <dbReference type="Proteomes" id="UP001293718"/>
    </source>
</evidence>
<organism evidence="7 8">
    <name type="scientific">Azohydromonas lata</name>
    <dbReference type="NCBI Taxonomy" id="45677"/>
    <lineage>
        <taxon>Bacteria</taxon>
        <taxon>Pseudomonadati</taxon>
        <taxon>Pseudomonadota</taxon>
        <taxon>Betaproteobacteria</taxon>
        <taxon>Burkholderiales</taxon>
        <taxon>Sphaerotilaceae</taxon>
        <taxon>Azohydromonas</taxon>
    </lineage>
</organism>
<evidence type="ECO:0000259" key="6">
    <source>
        <dbReference type="PROSITE" id="PS50931"/>
    </source>
</evidence>
<dbReference type="Pfam" id="PF03466">
    <property type="entry name" value="LysR_substrate"/>
    <property type="match status" value="1"/>
</dbReference>
<comment type="similarity">
    <text evidence="1">Belongs to the LysR transcriptional regulatory family.</text>
</comment>
<dbReference type="EMBL" id="JAXOJX010000054">
    <property type="protein sequence ID" value="MDZ5459947.1"/>
    <property type="molecule type" value="Genomic_DNA"/>
</dbReference>
<dbReference type="InterPro" id="IPR005119">
    <property type="entry name" value="LysR_subst-bd"/>
</dbReference>
<dbReference type="PANTHER" id="PTHR30118">
    <property type="entry name" value="HTH-TYPE TRANSCRIPTIONAL REGULATOR LEUO-RELATED"/>
    <property type="match status" value="1"/>
</dbReference>
<keyword evidence="3" id="KW-0238">DNA-binding</keyword>
<reference evidence="7 8" key="1">
    <citation type="submission" date="2023-11" db="EMBL/GenBank/DDBJ databases">
        <title>Draft genome of Azohydromonas lata strain H1 (DSM1123), a polyhydroxyalkanoate producer.</title>
        <authorList>
            <person name="Traversa D."/>
            <person name="D'Addabbo P."/>
            <person name="Pazzani C."/>
            <person name="Manzari C."/>
            <person name="Chiara M."/>
            <person name="Scrascia M."/>
        </authorList>
    </citation>
    <scope>NUCLEOTIDE SEQUENCE [LARGE SCALE GENOMIC DNA]</scope>
    <source>
        <strain evidence="7 8">H1</strain>
    </source>
</reference>
<evidence type="ECO:0000256" key="2">
    <source>
        <dbReference type="ARBA" id="ARBA00023015"/>
    </source>
</evidence>
<dbReference type="PANTHER" id="PTHR30118:SF6">
    <property type="entry name" value="HTH-TYPE TRANSCRIPTIONAL REGULATOR LEUO"/>
    <property type="match status" value="1"/>
</dbReference>
<dbReference type="RefSeq" id="WP_322467552.1">
    <property type="nucleotide sequence ID" value="NZ_JAXOJX010000054.1"/>
</dbReference>
<proteinExistence type="inferred from homology"/>
<feature type="region of interest" description="Disordered" evidence="5">
    <location>
        <begin position="316"/>
        <end position="341"/>
    </location>
</feature>
<dbReference type="Proteomes" id="UP001293718">
    <property type="component" value="Unassembled WGS sequence"/>
</dbReference>
<dbReference type="InterPro" id="IPR036390">
    <property type="entry name" value="WH_DNA-bd_sf"/>
</dbReference>
<dbReference type="Gene3D" id="1.10.10.10">
    <property type="entry name" value="Winged helix-like DNA-binding domain superfamily/Winged helix DNA-binding domain"/>
    <property type="match status" value="1"/>
</dbReference>
<keyword evidence="8" id="KW-1185">Reference proteome</keyword>
<dbReference type="SUPFAM" id="SSF53850">
    <property type="entry name" value="Periplasmic binding protein-like II"/>
    <property type="match status" value="1"/>
</dbReference>
<comment type="caution">
    <text evidence="7">The sequence shown here is derived from an EMBL/GenBank/DDBJ whole genome shotgun (WGS) entry which is preliminary data.</text>
</comment>
<evidence type="ECO:0000256" key="1">
    <source>
        <dbReference type="ARBA" id="ARBA00009437"/>
    </source>
</evidence>
<feature type="compositionally biased region" description="Polar residues" evidence="5">
    <location>
        <begin position="326"/>
        <end position="335"/>
    </location>
</feature>
<evidence type="ECO:0000256" key="3">
    <source>
        <dbReference type="ARBA" id="ARBA00023125"/>
    </source>
</evidence>
<dbReference type="InterPro" id="IPR036388">
    <property type="entry name" value="WH-like_DNA-bd_sf"/>
</dbReference>
<feature type="domain" description="HTH lysR-type" evidence="6">
    <location>
        <begin position="10"/>
        <end position="67"/>
    </location>
</feature>
<dbReference type="Gene3D" id="3.40.190.10">
    <property type="entry name" value="Periplasmic binding protein-like II"/>
    <property type="match status" value="2"/>
</dbReference>
<protein>
    <submittedName>
        <fullName evidence="7">LysR family transcriptional regulator</fullName>
    </submittedName>
</protein>
<accession>A0ABU5IM18</accession>
<keyword evidence="2" id="KW-0805">Transcription regulation</keyword>
<evidence type="ECO:0000256" key="4">
    <source>
        <dbReference type="ARBA" id="ARBA00023163"/>
    </source>
</evidence>
<evidence type="ECO:0000313" key="7">
    <source>
        <dbReference type="EMBL" id="MDZ5459947.1"/>
    </source>
</evidence>
<evidence type="ECO:0000256" key="5">
    <source>
        <dbReference type="SAM" id="MobiDB-lite"/>
    </source>
</evidence>
<dbReference type="InterPro" id="IPR050389">
    <property type="entry name" value="LysR-type_TF"/>
</dbReference>
<dbReference type="Pfam" id="PF00126">
    <property type="entry name" value="HTH_1"/>
    <property type="match status" value="1"/>
</dbReference>
<gene>
    <name evidence="7" type="ORF">SM757_25520</name>
</gene>
<dbReference type="InterPro" id="IPR000847">
    <property type="entry name" value="LysR_HTH_N"/>
</dbReference>
<sequence>MAQASALDKIELQLVKVLHTVITERSVSRAALKLGSTQPAVSAQLRRLRHLVGDPLLVRAGSGMVATPLAQELLEPAGELLRHAATLFGGAGARAFEPATARQSFRIAASDYLDPLFLPALVARLKESAPNVDLEIHALSGAYDYRRALARGEVELVIGNWLQPPGELHLARLFADEVVCLVAADHPAVRYPGAWDAERYLAAEHVAPTPLHPGARGVIDEFLDAQGLSRRIAVRSPYFGLAPLMVARSRLVLTTGRLFCARYAERLAVRVVACPVAFPPLSYYQLWHDRTHASPAARWLRELVRDVVRGLVAQAQPKPGAASAADASSLQPLQDSQEDSA</sequence>